<dbReference type="InterPro" id="IPR011105">
    <property type="entry name" value="Cell_wall_hydrolase_SleB"/>
</dbReference>
<name>A0A2T2X9Q8_9FIRM</name>
<gene>
    <name evidence="2" type="ORF">C7B46_17025</name>
</gene>
<dbReference type="AlphaFoldDB" id="A0A2T2X9Q8"/>
<evidence type="ECO:0000313" key="3">
    <source>
        <dbReference type="Proteomes" id="UP000242972"/>
    </source>
</evidence>
<dbReference type="Gene3D" id="1.10.10.2520">
    <property type="entry name" value="Cell wall hydrolase SleB, domain 1"/>
    <property type="match status" value="1"/>
</dbReference>
<dbReference type="EMBL" id="PXYW01000066">
    <property type="protein sequence ID" value="PSR31222.1"/>
    <property type="molecule type" value="Genomic_DNA"/>
</dbReference>
<proteinExistence type="predicted"/>
<organism evidence="2 3">
    <name type="scientific">Sulfobacillus benefaciens</name>
    <dbReference type="NCBI Taxonomy" id="453960"/>
    <lineage>
        <taxon>Bacteria</taxon>
        <taxon>Bacillati</taxon>
        <taxon>Bacillota</taxon>
        <taxon>Clostridia</taxon>
        <taxon>Eubacteriales</taxon>
        <taxon>Clostridiales Family XVII. Incertae Sedis</taxon>
        <taxon>Sulfobacillus</taxon>
    </lineage>
</organism>
<reference evidence="2 3" key="1">
    <citation type="journal article" date="2014" name="BMC Genomics">
        <title>Comparison of environmental and isolate Sulfobacillus genomes reveals diverse carbon, sulfur, nitrogen, and hydrogen metabolisms.</title>
        <authorList>
            <person name="Justice N.B."/>
            <person name="Norman A."/>
            <person name="Brown C.T."/>
            <person name="Singh A."/>
            <person name="Thomas B.C."/>
            <person name="Banfield J.F."/>
        </authorList>
    </citation>
    <scope>NUCLEOTIDE SEQUENCE [LARGE SCALE GENOMIC DNA]</scope>
    <source>
        <strain evidence="2">AMDSBA4</strain>
    </source>
</reference>
<dbReference type="Pfam" id="PF07486">
    <property type="entry name" value="Hydrolase_2"/>
    <property type="match status" value="1"/>
</dbReference>
<dbReference type="Gene3D" id="6.20.240.60">
    <property type="match status" value="1"/>
</dbReference>
<dbReference type="InterPro" id="IPR042047">
    <property type="entry name" value="SleB_dom1"/>
</dbReference>
<protein>
    <recommendedName>
        <fullName evidence="1">Cell wall hydrolase SleB domain-containing protein</fullName>
    </recommendedName>
</protein>
<accession>A0A2T2X9Q8</accession>
<dbReference type="GO" id="GO:0016787">
    <property type="term" value="F:hydrolase activity"/>
    <property type="evidence" value="ECO:0007669"/>
    <property type="project" value="InterPro"/>
</dbReference>
<evidence type="ECO:0000259" key="1">
    <source>
        <dbReference type="Pfam" id="PF07486"/>
    </source>
</evidence>
<feature type="domain" description="Cell wall hydrolase SleB" evidence="1">
    <location>
        <begin position="137"/>
        <end position="232"/>
    </location>
</feature>
<evidence type="ECO:0000313" key="2">
    <source>
        <dbReference type="EMBL" id="PSR31222.1"/>
    </source>
</evidence>
<sequence>MRRIRPRFTVLITLLTALLHMVSPAHRAPWMLGRLRPASVSATPVRAKPVGQVVLSLRQFWLRHGKAWAPAVFRSALSAHPTRTPVPRRLPYPLPALPLAVSSAPPVAATHSSRASVSSLHWLAQLIQAEAGNQPFLVRLCVGDVVLNRMQAAGFPHHLRQVILQPGQFSSVSNGTFAQATPTPQTIRAAQNALSGWNPVRGDLYYYNPALPHNPWMNTLTSCQRVGAMVFCP</sequence>
<dbReference type="Proteomes" id="UP000242972">
    <property type="component" value="Unassembled WGS sequence"/>
</dbReference>
<comment type="caution">
    <text evidence="2">The sequence shown here is derived from an EMBL/GenBank/DDBJ whole genome shotgun (WGS) entry which is preliminary data.</text>
</comment>